<dbReference type="AlphaFoldDB" id="A0A0M4HC86"/>
<sequence>MTAPLALAVVNAAIMAGVALAGARTPRWLHVSSWLLLAWSLVVLALHLVAEAWGIPSNALAIAFLVSTCLNASALAPVIMQGLLARPPRSRRRVTRTE</sequence>
<evidence type="ECO:0000313" key="1">
    <source>
        <dbReference type="EMBL" id="QIS45289.1"/>
    </source>
</evidence>
<proteinExistence type="predicted"/>
<gene>
    <name evidence="1" type="ORF">GW570_09425</name>
</gene>
<reference evidence="1 2" key="1">
    <citation type="journal article" date="2020" name="Mol. Plant Pathol.">
        <title>Plasmid composition and the chpG gene determine the virulence level of Clavibacter capsici natural isolates in pepper.</title>
        <authorList>
            <person name="Hwang I.S."/>
            <person name="Lee H.M."/>
            <person name="Oh E.J."/>
            <person name="Lee S."/>
            <person name="Heu S."/>
            <person name="Oh C.S."/>
        </authorList>
    </citation>
    <scope>NUCLEOTIDE SEQUENCE [LARGE SCALE GENOMIC DNA]</scope>
    <source>
        <strain evidence="1 2">1101</strain>
    </source>
</reference>
<keyword evidence="2" id="KW-1185">Reference proteome</keyword>
<name>A0A0M4HC86_9MICO</name>
<organism evidence="1 2">
    <name type="scientific">Clavibacter capsici</name>
    <dbReference type="NCBI Taxonomy" id="1874630"/>
    <lineage>
        <taxon>Bacteria</taxon>
        <taxon>Bacillati</taxon>
        <taxon>Actinomycetota</taxon>
        <taxon>Actinomycetes</taxon>
        <taxon>Micrococcales</taxon>
        <taxon>Microbacteriaceae</taxon>
        <taxon>Clavibacter</taxon>
    </lineage>
</organism>
<dbReference type="RefSeq" id="WP_053774736.1">
    <property type="nucleotide sequence ID" value="NZ_CP012573.1"/>
</dbReference>
<accession>A0A0M4HC86</accession>
<dbReference type="EMBL" id="CP048049">
    <property type="protein sequence ID" value="QIS45289.1"/>
    <property type="molecule type" value="Genomic_DNA"/>
</dbReference>
<dbReference type="KEGG" id="ccap:AES38_09390"/>
<protein>
    <submittedName>
        <fullName evidence="1">Uncharacterized protein</fullName>
    </submittedName>
</protein>
<dbReference type="Proteomes" id="UP000503164">
    <property type="component" value="Chromosome"/>
</dbReference>
<evidence type="ECO:0000313" key="2">
    <source>
        <dbReference type="Proteomes" id="UP000503164"/>
    </source>
</evidence>